<protein>
    <submittedName>
        <fullName evidence="3">Uncharacterized protein</fullName>
    </submittedName>
</protein>
<dbReference type="EMBL" id="MAVT02003616">
    <property type="protein sequence ID" value="POS68639.1"/>
    <property type="molecule type" value="Genomic_DNA"/>
</dbReference>
<sequence length="274" mass="31509">MDLFRSFSPRKYFVLRQDHQDDDELGRLKDAELSSDPDNYVTDSDSQFSQPPSRLTKPPKRVLHLLCMGLVVCFALWGFLDAAHRAWLLVAHHEVHGSHEMTEHQITHASGVASANALSDDPDWHPRDFCKNSCGRSTGEALANGCEFDDLTYDFRRPECIDRDLSNEFRTHGTGPGGGWTYMTTVGDDGEKDIINATELASIIQPGRQVYVTMYWHMMFCLFKWRQQYRSIFLGTVDDMIREEAETHHHHCVSYISTYLQGLDVHHHNIMKTY</sequence>
<dbReference type="Proteomes" id="UP000094444">
    <property type="component" value="Unassembled WGS sequence"/>
</dbReference>
<reference evidence="3" key="1">
    <citation type="submission" date="2017-09" db="EMBL/GenBank/DDBJ databases">
        <title>Polyketide synthases of a Diaporthe helianthi virulent isolate.</title>
        <authorList>
            <person name="Baroncelli R."/>
        </authorList>
    </citation>
    <scope>NUCLEOTIDE SEQUENCE [LARGE SCALE GENOMIC DNA]</scope>
    <source>
        <strain evidence="3">7/96</strain>
    </source>
</reference>
<keyword evidence="4" id="KW-1185">Reference proteome</keyword>
<feature type="transmembrane region" description="Helical" evidence="2">
    <location>
        <begin position="62"/>
        <end position="80"/>
    </location>
</feature>
<keyword evidence="2" id="KW-0812">Transmembrane</keyword>
<evidence type="ECO:0000313" key="4">
    <source>
        <dbReference type="Proteomes" id="UP000094444"/>
    </source>
</evidence>
<name>A0A2P5HEI3_DIAHE</name>
<evidence type="ECO:0000256" key="2">
    <source>
        <dbReference type="SAM" id="Phobius"/>
    </source>
</evidence>
<comment type="caution">
    <text evidence="3">The sequence shown here is derived from an EMBL/GenBank/DDBJ whole genome shotgun (WGS) entry which is preliminary data.</text>
</comment>
<feature type="compositionally biased region" description="Polar residues" evidence="1">
    <location>
        <begin position="41"/>
        <end position="53"/>
    </location>
</feature>
<organism evidence="3 4">
    <name type="scientific">Diaporthe helianthi</name>
    <dbReference type="NCBI Taxonomy" id="158607"/>
    <lineage>
        <taxon>Eukaryota</taxon>
        <taxon>Fungi</taxon>
        <taxon>Dikarya</taxon>
        <taxon>Ascomycota</taxon>
        <taxon>Pezizomycotina</taxon>
        <taxon>Sordariomycetes</taxon>
        <taxon>Sordariomycetidae</taxon>
        <taxon>Diaporthales</taxon>
        <taxon>Diaporthaceae</taxon>
        <taxon>Diaporthe</taxon>
    </lineage>
</organism>
<evidence type="ECO:0000256" key="1">
    <source>
        <dbReference type="SAM" id="MobiDB-lite"/>
    </source>
</evidence>
<proteinExistence type="predicted"/>
<dbReference type="InParanoid" id="A0A2P5HEI3"/>
<feature type="region of interest" description="Disordered" evidence="1">
    <location>
        <begin position="32"/>
        <end position="56"/>
    </location>
</feature>
<keyword evidence="2" id="KW-1133">Transmembrane helix</keyword>
<dbReference type="PANTHER" id="PTHR35896:SF3">
    <property type="entry name" value="MAJOR FACILITATOR SUPERFAMILY TRANSPORTER"/>
    <property type="match status" value="1"/>
</dbReference>
<gene>
    <name evidence="3" type="ORF">DHEL01_v212966</name>
</gene>
<evidence type="ECO:0000313" key="3">
    <source>
        <dbReference type="EMBL" id="POS68639.1"/>
    </source>
</evidence>
<dbReference type="AlphaFoldDB" id="A0A2P5HEI3"/>
<dbReference type="InterPro" id="IPR053008">
    <property type="entry name" value="Phomopsin_biosynth_assoc"/>
</dbReference>
<accession>A0A2P5HEI3</accession>
<keyword evidence="2" id="KW-0472">Membrane</keyword>
<dbReference type="PANTHER" id="PTHR35896">
    <property type="entry name" value="IG-LIKE DOMAIN-CONTAINING PROTEIN"/>
    <property type="match status" value="1"/>
</dbReference>
<dbReference type="OrthoDB" id="3501153at2759"/>